<dbReference type="Proteomes" id="UP000007939">
    <property type="component" value="Chromosome"/>
</dbReference>
<dbReference type="Gene3D" id="3.10.50.40">
    <property type="match status" value="1"/>
</dbReference>
<protein>
    <submittedName>
        <fullName evidence="4">PpiC-type peptidyl-prolyl cis-trans isomerase</fullName>
    </submittedName>
</protein>
<reference evidence="4 5" key="2">
    <citation type="journal article" date="2012" name="Stand. Genomic Sci.">
        <title>Complete genome sequence of the termite hindgut bacterium Spirochaeta coccoides type strain (SPN1(T)), reclassification in the genus Sphaerochaeta as Sphaerochaeta coccoides comb. nov. and emendations of the family Spirochaetaceae and the genus Sphaerochaeta.</title>
        <authorList>
            <person name="Abt B."/>
            <person name="Han C."/>
            <person name="Scheuner C."/>
            <person name="Lu M."/>
            <person name="Lapidus A."/>
            <person name="Nolan M."/>
            <person name="Lucas S."/>
            <person name="Hammon N."/>
            <person name="Deshpande S."/>
            <person name="Cheng J.F."/>
            <person name="Tapia R."/>
            <person name="Goodwin L.A."/>
            <person name="Pitluck S."/>
            <person name="Liolios K."/>
            <person name="Pagani I."/>
            <person name="Ivanova N."/>
            <person name="Mavromatis K."/>
            <person name="Mikhailova N."/>
            <person name="Huntemann M."/>
            <person name="Pati A."/>
            <person name="Chen A."/>
            <person name="Palaniappan K."/>
            <person name="Land M."/>
            <person name="Hauser L."/>
            <person name="Brambilla E.M."/>
            <person name="Rohde M."/>
            <person name="Spring S."/>
            <person name="Gronow S."/>
            <person name="Goker M."/>
            <person name="Woyke T."/>
            <person name="Bristow J."/>
            <person name="Eisen J.A."/>
            <person name="Markowitz V."/>
            <person name="Hugenholtz P."/>
            <person name="Kyrpides N.C."/>
            <person name="Klenk H.P."/>
            <person name="Detter J.C."/>
        </authorList>
    </citation>
    <scope>NUCLEOTIDE SEQUENCE [LARGE SCALE GENOMIC DNA]</scope>
    <source>
        <strain evidence="5">ATCC BAA-1237 / DSM 17374 / SPN1</strain>
    </source>
</reference>
<dbReference type="STRING" id="760011.Spico_0477"/>
<evidence type="ECO:0000256" key="1">
    <source>
        <dbReference type="PROSITE-ProRule" id="PRU00278"/>
    </source>
</evidence>
<keyword evidence="2" id="KW-0732">Signal</keyword>
<feature type="domain" description="PpiC" evidence="3">
    <location>
        <begin position="183"/>
        <end position="293"/>
    </location>
</feature>
<dbReference type="eggNOG" id="COG0760">
    <property type="taxonomic scope" value="Bacteria"/>
</dbReference>
<dbReference type="SUPFAM" id="SSF109998">
    <property type="entry name" value="Triger factor/SurA peptide-binding domain-like"/>
    <property type="match status" value="1"/>
</dbReference>
<organism evidence="4 5">
    <name type="scientific">Parasphaerochaeta coccoides (strain ATCC BAA-1237 / DSM 17374 / SPN1)</name>
    <name type="common">Sphaerochaeta coccoides</name>
    <dbReference type="NCBI Taxonomy" id="760011"/>
    <lineage>
        <taxon>Bacteria</taxon>
        <taxon>Pseudomonadati</taxon>
        <taxon>Spirochaetota</taxon>
        <taxon>Spirochaetia</taxon>
        <taxon>Spirochaetales</taxon>
        <taxon>Sphaerochaetaceae</taxon>
        <taxon>Parasphaerochaeta</taxon>
    </lineage>
</organism>
<evidence type="ECO:0000259" key="3">
    <source>
        <dbReference type="PROSITE" id="PS50198"/>
    </source>
</evidence>
<name>F4GJ65_PARC1</name>
<proteinExistence type="predicted"/>
<dbReference type="InterPro" id="IPR027304">
    <property type="entry name" value="Trigger_fact/SurA_dom_sf"/>
</dbReference>
<dbReference type="PANTHER" id="PTHR47245">
    <property type="entry name" value="PEPTIDYLPROLYL ISOMERASE"/>
    <property type="match status" value="1"/>
</dbReference>
<dbReference type="SUPFAM" id="SSF54534">
    <property type="entry name" value="FKBP-like"/>
    <property type="match status" value="1"/>
</dbReference>
<gene>
    <name evidence="4" type="ordered locus">Spico_0477</name>
</gene>
<evidence type="ECO:0000256" key="2">
    <source>
        <dbReference type="SAM" id="SignalP"/>
    </source>
</evidence>
<dbReference type="RefSeq" id="WP_013739101.1">
    <property type="nucleotide sequence ID" value="NC_015436.1"/>
</dbReference>
<keyword evidence="1" id="KW-0697">Rotamase</keyword>
<dbReference type="EMBL" id="CP002659">
    <property type="protein sequence ID" value="AEC01705.1"/>
    <property type="molecule type" value="Genomic_DNA"/>
</dbReference>
<feature type="chain" id="PRO_5003314826" evidence="2">
    <location>
        <begin position="20"/>
        <end position="354"/>
    </location>
</feature>
<dbReference type="Pfam" id="PF00639">
    <property type="entry name" value="Rotamase"/>
    <property type="match status" value="1"/>
</dbReference>
<dbReference type="InterPro" id="IPR050245">
    <property type="entry name" value="PrsA_foldase"/>
</dbReference>
<dbReference type="PROSITE" id="PS50198">
    <property type="entry name" value="PPIC_PPIASE_2"/>
    <property type="match status" value="1"/>
</dbReference>
<dbReference type="HOGENOM" id="CLU_034646_2_0_12"/>
<dbReference type="KEGG" id="scc:Spico_0477"/>
<accession>F4GJ65</accession>
<evidence type="ECO:0000313" key="5">
    <source>
        <dbReference type="Proteomes" id="UP000007939"/>
    </source>
</evidence>
<dbReference type="AlphaFoldDB" id="F4GJ65"/>
<dbReference type="GO" id="GO:0003755">
    <property type="term" value="F:peptidyl-prolyl cis-trans isomerase activity"/>
    <property type="evidence" value="ECO:0007669"/>
    <property type="project" value="UniProtKB-KW"/>
</dbReference>
<dbReference type="InterPro" id="IPR000297">
    <property type="entry name" value="PPIase_PpiC"/>
</dbReference>
<dbReference type="Pfam" id="PF13624">
    <property type="entry name" value="SurA_N_3"/>
    <property type="match status" value="1"/>
</dbReference>
<reference evidence="5" key="1">
    <citation type="submission" date="2011-04" db="EMBL/GenBank/DDBJ databases">
        <title>The complete genome of Spirochaeta coccoides DSM 17374.</title>
        <authorList>
            <person name="Lucas S."/>
            <person name="Copeland A."/>
            <person name="Lapidus A."/>
            <person name="Bruce D."/>
            <person name="Goodwin L."/>
            <person name="Pitluck S."/>
            <person name="Peters L."/>
            <person name="Kyrpides N."/>
            <person name="Mavromatis K."/>
            <person name="Pagani I."/>
            <person name="Ivanova N."/>
            <person name="Ovchinnikova G."/>
            <person name="Lu M."/>
            <person name="Detter J.C."/>
            <person name="Tapia R."/>
            <person name="Han C."/>
            <person name="Land M."/>
            <person name="Hauser L."/>
            <person name="Markowitz V."/>
            <person name="Cheng J.-F."/>
            <person name="Hugenholtz P."/>
            <person name="Woyke T."/>
            <person name="Wu D."/>
            <person name="Spring S."/>
            <person name="Schroeder M."/>
            <person name="Brambilla E."/>
            <person name="Klenk H.-P."/>
            <person name="Eisen J.A."/>
        </authorList>
    </citation>
    <scope>NUCLEOTIDE SEQUENCE [LARGE SCALE GENOMIC DNA]</scope>
    <source>
        <strain evidence="5">ATCC BAA-1237 / DSM 17374 / SPN1</strain>
    </source>
</reference>
<dbReference type="InterPro" id="IPR046357">
    <property type="entry name" value="PPIase_dom_sf"/>
</dbReference>
<dbReference type="Gene3D" id="1.10.4030.10">
    <property type="entry name" value="Porin chaperone SurA, peptide-binding domain"/>
    <property type="match status" value="1"/>
</dbReference>
<keyword evidence="5" id="KW-1185">Reference proteome</keyword>
<evidence type="ECO:0000313" key="4">
    <source>
        <dbReference type="EMBL" id="AEC01705.1"/>
    </source>
</evidence>
<sequence>MNNMSVRKFFIMVSIAVCAAGTLAAAVISQPAAVVNLTKNTVITTEQLNAKVKEYQEAAATAGTAAPDALRVLEIMINDELVMQGSARDGIVITDAQVSQLVVDQKQTLEQQYGVTLTDAQFQQAVTAQFGSMEAFRKALKEQLLVDTYVRKAKSDVIAQVKQPTDTEISSFFRQRRSEFFSPESIRLSHVFIPFAEGTDAQKTNDANKATLISLVSSIRSGSLTFEKAVQDYSQDAASRQLGGSIGWLTADNSDVVASLGQGFYDAAFALEVGQISNVVESASGYHILKSVSHLDAKMLGLDDTINPETTVTVREYIRQYLLAQNQQTAYVNAVNALIQDLRSLANIRILYAN</sequence>
<keyword evidence="1 4" id="KW-0413">Isomerase</keyword>
<dbReference type="PANTHER" id="PTHR47245:SF2">
    <property type="entry name" value="PEPTIDYL-PROLYL CIS-TRANS ISOMERASE HP_0175-RELATED"/>
    <property type="match status" value="1"/>
</dbReference>
<feature type="signal peptide" evidence="2">
    <location>
        <begin position="1"/>
        <end position="19"/>
    </location>
</feature>